<feature type="region of interest" description="Disordered" evidence="11">
    <location>
        <begin position="615"/>
        <end position="666"/>
    </location>
</feature>
<dbReference type="STRING" id="554055.A0A2P6VRI7"/>
<dbReference type="GO" id="GO:0000479">
    <property type="term" value="P:endonucleolytic cleavage of tricistronic rRNA transcript (SSU-rRNA, 5.8S rRNA, LSU-rRNA)"/>
    <property type="evidence" value="ECO:0007669"/>
    <property type="project" value="TreeGrafter"/>
</dbReference>
<evidence type="ECO:0000256" key="4">
    <source>
        <dbReference type="ARBA" id="ARBA00022741"/>
    </source>
</evidence>
<feature type="region of interest" description="Disordered" evidence="11">
    <location>
        <begin position="684"/>
        <end position="716"/>
    </location>
</feature>
<name>A0A2P6VRI7_9CHLO</name>
<feature type="region of interest" description="Disordered" evidence="11">
    <location>
        <begin position="1"/>
        <end position="60"/>
    </location>
</feature>
<dbReference type="Pfam" id="PF08142">
    <property type="entry name" value="AARP2CN"/>
    <property type="match status" value="1"/>
</dbReference>
<feature type="region of interest" description="Disordered" evidence="11">
    <location>
        <begin position="1078"/>
        <end position="1112"/>
    </location>
</feature>
<evidence type="ECO:0000313" key="13">
    <source>
        <dbReference type="EMBL" id="PSC76713.1"/>
    </source>
</evidence>
<keyword evidence="6" id="KW-0067">ATP-binding</keyword>
<evidence type="ECO:0000256" key="6">
    <source>
        <dbReference type="ARBA" id="ARBA00022840"/>
    </source>
</evidence>
<dbReference type="GO" id="GO:0005525">
    <property type="term" value="F:GTP binding"/>
    <property type="evidence" value="ECO:0007669"/>
    <property type="project" value="UniProtKB-KW"/>
</dbReference>
<dbReference type="GO" id="GO:0003924">
    <property type="term" value="F:GTPase activity"/>
    <property type="evidence" value="ECO:0007669"/>
    <property type="project" value="TreeGrafter"/>
</dbReference>
<evidence type="ECO:0000256" key="2">
    <source>
        <dbReference type="ARBA" id="ARBA00022517"/>
    </source>
</evidence>
<sequence length="1361" mass="147126">MGGEGKGHRKKKSGRKAEKRKAAEGKKKTAAAGGGDGDAGAAAPRKVISDEQARKQNPKAFVFSSRGKAKLQQARTAEKEQRRMHVPMMEKGGEEPPPFTILVHGPPGVGKTTLIKGLIKHYTRQDVREVKGPITLIAGKQRRLTFIECPQDLSAMIDAAKYADLVLLLIDGGFGFEMETFEFLNLLQVHGFPKVMGVLTHLDGFKDTKALKKTKKGLKHRFWTEIYQGAKLFYLSGMKNGKYMKREVHNLARFISVMKFRPLSWRQCHPYLVADRFEDITPVEAVRANPRCDRDVSLYGYVRGCNWKEGARVHIAGVGDYSAREVAALHDPCPLPDKQKKRSLNERERLVYAPMSDVGGLLFDKDAVYIDIPDWKVQFTSAGVGGAEAGGEGEAMVRGLQATRLAVDEKLEKSKIQLFAGGRALKGDEVESDEGEEEEEESDAEDDGEGSSGSELGSDEEEGDELSDDDEEIEPAGRTGRGTPQQQVVRAADGRVRRRAIFGSEALPADGGDSSSGEESEDEEEEGGSSDEEAEQEWAARQQRGAAAGGPASDGEEEESEGESDEDDEEGIGAAAKWKANMLQRAAALFSTRGADLHGYIYGTRATADASWQMQGLSLGGGGDDDDDEELFRPKRQQAADQQAGSGAAGGGDPLDAPDSSRAAVPPEILAAWGDEGAVERLRNRFVTGDWGEGEARAAARPEEGEGEGEDAEEVFGDFEDVETGERFAGSEDPATRAAAAAIKAATEEELAEKRRAKKAAFDSEYDEGGGAKAVQDAQAKGKGKGKKKEEEDEPETYYDAMKRELVERAAKTRTALDAFDPATRVAMEGHRPGAYVRLRFSGVPCELVTNFDPRFPILVGGLQQGEEALGTMQMRLKRHRWFPKTLKNRDPLIFSVGWRRFQSLPVFATEDNNGRYRMLKYSPEHMHCLATVWGPLAPPSTGVLAVQKLDGGQANWRIAATGVILQLDAAVRIVKKLKLVGTPFKIHRHTAFINGMFNSLLEASKFEGASVRTVSGIRGTIKKAVKAGREGARDGAYRASFEDKPLMSDIIFLRAWVAVDLPKLYNPVTNLLAPHAPAKLRQPKHRRKQKRLTGGEEEGVDGEDAGGAGDDVAGLGPGSAIDAAAAAAAAAAGTFVPASKWGGRRPGFAFKLGPLGLGYYPDHGLSGTKAAGATAAAAAAAAGAAAAAAAGGGGGGDANGSAAAAGGAGWVPMKTVADLRRALGVGAPRDSDSLYRKIERRPKKFNPLRVPKSLQAALPFKTKPKLEQARKHKSLEQKRAVVLEPGERRTASLVSQLNAIRNQKAVARREQRARQKETHAKKQAAEEAWREQYNKEERKKRCVEKGKADQRAAKKQRRGE</sequence>
<dbReference type="PANTHER" id="PTHR12858:SF2">
    <property type="entry name" value="RIBOSOME BIOGENESIS PROTEIN BMS1 HOMOLOG"/>
    <property type="match status" value="1"/>
</dbReference>
<feature type="compositionally biased region" description="Acidic residues" evidence="11">
    <location>
        <begin position="457"/>
        <end position="474"/>
    </location>
</feature>
<feature type="region of interest" description="Disordered" evidence="11">
    <location>
        <begin position="424"/>
        <end position="576"/>
    </location>
</feature>
<dbReference type="GO" id="GO:0005524">
    <property type="term" value="F:ATP binding"/>
    <property type="evidence" value="ECO:0007669"/>
    <property type="project" value="UniProtKB-KW"/>
</dbReference>
<feature type="compositionally biased region" description="Acidic residues" evidence="11">
    <location>
        <begin position="705"/>
        <end position="716"/>
    </location>
</feature>
<protein>
    <submittedName>
        <fullName evidence="13">Ribosome biogenesis BMS1-like protein</fullName>
    </submittedName>
</protein>
<dbReference type="InterPro" id="IPR039761">
    <property type="entry name" value="Bms1/Tsr1"/>
</dbReference>
<dbReference type="GO" id="GO:0000462">
    <property type="term" value="P:maturation of SSU-rRNA from tricistronic rRNA transcript (SSU-rRNA, 5.8S rRNA, LSU-rRNA)"/>
    <property type="evidence" value="ECO:0007669"/>
    <property type="project" value="TreeGrafter"/>
</dbReference>
<keyword evidence="3" id="KW-0597">Phosphoprotein</keyword>
<dbReference type="InterPro" id="IPR003593">
    <property type="entry name" value="AAA+_ATPase"/>
</dbReference>
<feature type="compositionally biased region" description="Acidic residues" evidence="11">
    <location>
        <begin position="516"/>
        <end position="536"/>
    </location>
</feature>
<evidence type="ECO:0000256" key="1">
    <source>
        <dbReference type="ARBA" id="ARBA00004604"/>
    </source>
</evidence>
<dbReference type="GO" id="GO:0030686">
    <property type="term" value="C:90S preribosome"/>
    <property type="evidence" value="ECO:0007669"/>
    <property type="project" value="TreeGrafter"/>
</dbReference>
<dbReference type="InterPro" id="IPR007034">
    <property type="entry name" value="BMS1_TSR1_C"/>
</dbReference>
<evidence type="ECO:0000256" key="7">
    <source>
        <dbReference type="ARBA" id="ARBA00023134"/>
    </source>
</evidence>
<dbReference type="InterPro" id="IPR037875">
    <property type="entry name" value="Bms1_N"/>
</dbReference>
<dbReference type="GO" id="GO:0005654">
    <property type="term" value="C:nucleoplasm"/>
    <property type="evidence" value="ECO:0007669"/>
    <property type="project" value="UniProtKB-ARBA"/>
</dbReference>
<dbReference type="PROSITE" id="PS51714">
    <property type="entry name" value="G_BMS1"/>
    <property type="match status" value="1"/>
</dbReference>
<dbReference type="SMART" id="SM00382">
    <property type="entry name" value="AAA"/>
    <property type="match status" value="1"/>
</dbReference>
<keyword evidence="8" id="KW-0539">Nucleus</keyword>
<comment type="similarity">
    <text evidence="10">Belongs to the TRAFAC class translation factor GTPase superfamily. Bms1-like GTPase family. BMS1 subfamily.</text>
</comment>
<reference evidence="13 14" key="1">
    <citation type="journal article" date="2018" name="Plant J.">
        <title>Genome sequences of Chlorella sorokiniana UTEX 1602 and Micractinium conductrix SAG 241.80: implications to maltose excretion by a green alga.</title>
        <authorList>
            <person name="Arriola M.B."/>
            <person name="Velmurugan N."/>
            <person name="Zhang Y."/>
            <person name="Plunkett M.H."/>
            <person name="Hondzo H."/>
            <person name="Barney B.M."/>
        </authorList>
    </citation>
    <scope>NUCLEOTIDE SEQUENCE [LARGE SCALE GENOMIC DNA]</scope>
    <source>
        <strain evidence="13 14">SAG 241.80</strain>
    </source>
</reference>
<feature type="compositionally biased region" description="Acidic residues" evidence="11">
    <location>
        <begin position="1096"/>
        <end position="1105"/>
    </location>
</feature>
<comment type="catalytic activity">
    <reaction evidence="9">
        <text>GTP + H2O = GDP + phosphate + H(+)</text>
        <dbReference type="Rhea" id="RHEA:19669"/>
        <dbReference type="ChEBI" id="CHEBI:15377"/>
        <dbReference type="ChEBI" id="CHEBI:15378"/>
        <dbReference type="ChEBI" id="CHEBI:37565"/>
        <dbReference type="ChEBI" id="CHEBI:43474"/>
        <dbReference type="ChEBI" id="CHEBI:58189"/>
    </reaction>
    <physiologicalReaction direction="left-to-right" evidence="9">
        <dbReference type="Rhea" id="RHEA:19670"/>
    </physiologicalReaction>
</comment>
<accession>A0A2P6VRI7</accession>
<dbReference type="CDD" id="cd01882">
    <property type="entry name" value="BMS1"/>
    <property type="match status" value="1"/>
</dbReference>
<dbReference type="Pfam" id="PF00004">
    <property type="entry name" value="AAA"/>
    <property type="match status" value="1"/>
</dbReference>
<dbReference type="Pfam" id="PF04950">
    <property type="entry name" value="RIBIOP_C"/>
    <property type="match status" value="1"/>
</dbReference>
<dbReference type="Gene3D" id="3.40.50.300">
    <property type="entry name" value="P-loop containing nucleotide triphosphate hydrolases"/>
    <property type="match status" value="1"/>
</dbReference>
<comment type="subcellular location">
    <subcellularLocation>
        <location evidence="1">Nucleus</location>
        <location evidence="1">Nucleolus</location>
    </subcellularLocation>
</comment>
<evidence type="ECO:0000256" key="11">
    <source>
        <dbReference type="SAM" id="MobiDB-lite"/>
    </source>
</evidence>
<feature type="compositionally biased region" description="Basic and acidic residues" evidence="11">
    <location>
        <begin position="694"/>
        <end position="704"/>
    </location>
</feature>
<feature type="domain" description="Bms1-type G" evidence="12">
    <location>
        <begin position="96"/>
        <end position="261"/>
    </location>
</feature>
<evidence type="ECO:0000259" key="12">
    <source>
        <dbReference type="PROSITE" id="PS51714"/>
    </source>
</evidence>
<dbReference type="InterPro" id="IPR012948">
    <property type="entry name" value="AARP2CN"/>
</dbReference>
<dbReference type="PANTHER" id="PTHR12858">
    <property type="entry name" value="RIBOSOME BIOGENESIS PROTEIN"/>
    <property type="match status" value="1"/>
</dbReference>
<keyword evidence="4" id="KW-0547">Nucleotide-binding</keyword>
<keyword evidence="7" id="KW-0342">GTP-binding</keyword>
<dbReference type="InterPro" id="IPR027417">
    <property type="entry name" value="P-loop_NTPase"/>
</dbReference>
<evidence type="ECO:0000256" key="10">
    <source>
        <dbReference type="ARBA" id="ARBA00061391"/>
    </source>
</evidence>
<feature type="compositionally biased region" description="Basic residues" evidence="11">
    <location>
        <begin position="1082"/>
        <end position="1092"/>
    </location>
</feature>
<dbReference type="GO" id="GO:0034511">
    <property type="term" value="F:U3 snoRNA binding"/>
    <property type="evidence" value="ECO:0007669"/>
    <property type="project" value="TreeGrafter"/>
</dbReference>
<feature type="region of interest" description="Disordered" evidence="11">
    <location>
        <begin position="761"/>
        <end position="800"/>
    </location>
</feature>
<dbReference type="SMART" id="SM01362">
    <property type="entry name" value="DUF663"/>
    <property type="match status" value="1"/>
</dbReference>
<dbReference type="FunFam" id="3.40.50.300:FF:000105">
    <property type="entry name" value="BMS1 ribosome biogenesis factor"/>
    <property type="match status" value="1"/>
</dbReference>
<feature type="compositionally biased region" description="Low complexity" evidence="11">
    <location>
        <begin position="537"/>
        <end position="553"/>
    </location>
</feature>
<evidence type="ECO:0000256" key="9">
    <source>
        <dbReference type="ARBA" id="ARBA00049117"/>
    </source>
</evidence>
<dbReference type="SMART" id="SM00785">
    <property type="entry name" value="AARP2CN"/>
    <property type="match status" value="1"/>
</dbReference>
<evidence type="ECO:0000256" key="3">
    <source>
        <dbReference type="ARBA" id="ARBA00022553"/>
    </source>
</evidence>
<keyword evidence="5" id="KW-0378">Hydrolase</keyword>
<keyword evidence="2" id="KW-0690">Ribosome biogenesis</keyword>
<feature type="compositionally biased region" description="Basic and acidic residues" evidence="11">
    <location>
        <begin position="1308"/>
        <end position="1361"/>
    </location>
</feature>
<keyword evidence="14" id="KW-1185">Reference proteome</keyword>
<dbReference type="InterPro" id="IPR030387">
    <property type="entry name" value="G_Bms1/Tsr1_dom"/>
</dbReference>
<feature type="compositionally biased region" description="Basic residues" evidence="11">
    <location>
        <begin position="7"/>
        <end position="19"/>
    </location>
</feature>
<feature type="compositionally biased region" description="Acidic residues" evidence="11">
    <location>
        <begin position="430"/>
        <end position="449"/>
    </location>
</feature>
<comment type="caution">
    <text evidence="13">The sequence shown here is derived from an EMBL/GenBank/DDBJ whole genome shotgun (WGS) entry which is preliminary data.</text>
</comment>
<evidence type="ECO:0000256" key="5">
    <source>
        <dbReference type="ARBA" id="ARBA00022801"/>
    </source>
</evidence>
<feature type="region of interest" description="Disordered" evidence="11">
    <location>
        <begin position="1304"/>
        <end position="1361"/>
    </location>
</feature>
<dbReference type="OrthoDB" id="10260897at2759"/>
<evidence type="ECO:0000313" key="14">
    <source>
        <dbReference type="Proteomes" id="UP000239649"/>
    </source>
</evidence>
<dbReference type="GO" id="GO:0016887">
    <property type="term" value="F:ATP hydrolysis activity"/>
    <property type="evidence" value="ECO:0007669"/>
    <property type="project" value="InterPro"/>
</dbReference>
<feature type="compositionally biased region" description="Acidic residues" evidence="11">
    <location>
        <begin position="554"/>
        <end position="571"/>
    </location>
</feature>
<proteinExistence type="inferred from homology"/>
<gene>
    <name evidence="13" type="primary">g308</name>
    <name evidence="13" type="ORF">C2E20_0308</name>
</gene>
<dbReference type="EMBL" id="LHPF02000001">
    <property type="protein sequence ID" value="PSC76713.1"/>
    <property type="molecule type" value="Genomic_DNA"/>
</dbReference>
<evidence type="ECO:0000256" key="8">
    <source>
        <dbReference type="ARBA" id="ARBA00023242"/>
    </source>
</evidence>
<dbReference type="Proteomes" id="UP000239649">
    <property type="component" value="Unassembled WGS sequence"/>
</dbReference>
<dbReference type="GO" id="GO:0032040">
    <property type="term" value="C:small-subunit processome"/>
    <property type="evidence" value="ECO:0007669"/>
    <property type="project" value="UniProtKB-ARBA"/>
</dbReference>
<dbReference type="InterPro" id="IPR003959">
    <property type="entry name" value="ATPase_AAA_core"/>
</dbReference>
<dbReference type="SUPFAM" id="SSF52540">
    <property type="entry name" value="P-loop containing nucleoside triphosphate hydrolases"/>
    <property type="match status" value="1"/>
</dbReference>
<feature type="compositionally biased region" description="Low complexity" evidence="11">
    <location>
        <begin position="637"/>
        <end position="646"/>
    </location>
</feature>
<organism evidence="13 14">
    <name type="scientific">Micractinium conductrix</name>
    <dbReference type="NCBI Taxonomy" id="554055"/>
    <lineage>
        <taxon>Eukaryota</taxon>
        <taxon>Viridiplantae</taxon>
        <taxon>Chlorophyta</taxon>
        <taxon>core chlorophytes</taxon>
        <taxon>Trebouxiophyceae</taxon>
        <taxon>Chlorellales</taxon>
        <taxon>Chlorellaceae</taxon>
        <taxon>Chlorella clade</taxon>
        <taxon>Micractinium</taxon>
    </lineage>
</organism>